<dbReference type="InterPro" id="IPR009014">
    <property type="entry name" value="Transketo_C/PFOR_II"/>
</dbReference>
<evidence type="ECO:0000313" key="2">
    <source>
        <dbReference type="EMBL" id="MEK8074014.1"/>
    </source>
</evidence>
<gene>
    <name evidence="2" type="ORF">AABD04_24470</name>
</gene>
<dbReference type="SMART" id="SM00861">
    <property type="entry name" value="Transket_pyr"/>
    <property type="match status" value="1"/>
</dbReference>
<accession>A0ABU9D357</accession>
<dbReference type="CDD" id="cd07033">
    <property type="entry name" value="TPP_PYR_DXS_TK_like"/>
    <property type="match status" value="1"/>
</dbReference>
<reference evidence="2 3" key="1">
    <citation type="submission" date="2024-03" db="EMBL/GenBank/DDBJ databases">
        <title>Rhodococcus navarretei sp. nov. and Pseudarthrobacter quantumdoti sp. nov., two new species with the ability to biosynthesize Quantum Dots isolated from soil samples at Union Glacier, Antarctica.</title>
        <authorList>
            <person name="Vargas M."/>
        </authorList>
    </citation>
    <scope>NUCLEOTIDE SEQUENCE [LARGE SCALE GENOMIC DNA]</scope>
    <source>
        <strain evidence="2 3">EXRC-4A-4</strain>
    </source>
</reference>
<dbReference type="PANTHER" id="PTHR43825">
    <property type="entry name" value="PYRUVATE DEHYDROGENASE E1 COMPONENT"/>
    <property type="match status" value="1"/>
</dbReference>
<protein>
    <submittedName>
        <fullName evidence="2">Transketolase</fullName>
    </submittedName>
</protein>
<feature type="domain" description="Transketolase-like pyrimidine-binding" evidence="1">
    <location>
        <begin position="5"/>
        <end position="171"/>
    </location>
</feature>
<dbReference type="PANTHER" id="PTHR43825:SF1">
    <property type="entry name" value="TRANSKETOLASE-LIKE PYRIMIDINE-BINDING DOMAIN-CONTAINING PROTEIN"/>
    <property type="match status" value="1"/>
</dbReference>
<dbReference type="EMBL" id="JBBPCN010000001">
    <property type="protein sequence ID" value="MEK8074014.1"/>
    <property type="molecule type" value="Genomic_DNA"/>
</dbReference>
<dbReference type="Pfam" id="PF02779">
    <property type="entry name" value="Transket_pyr"/>
    <property type="match status" value="1"/>
</dbReference>
<evidence type="ECO:0000313" key="3">
    <source>
        <dbReference type="Proteomes" id="UP001456513"/>
    </source>
</evidence>
<organism evidence="2 3">
    <name type="scientific">Rhodococcus navarretei</name>
    <dbReference type="NCBI Taxonomy" id="3128981"/>
    <lineage>
        <taxon>Bacteria</taxon>
        <taxon>Bacillati</taxon>
        <taxon>Actinomycetota</taxon>
        <taxon>Actinomycetes</taxon>
        <taxon>Mycobacteriales</taxon>
        <taxon>Nocardiaceae</taxon>
        <taxon>Rhodococcus</taxon>
    </lineage>
</organism>
<dbReference type="RefSeq" id="WP_341442834.1">
    <property type="nucleotide sequence ID" value="NZ_JBBPCN010000001.1"/>
</dbReference>
<comment type="caution">
    <text evidence="2">The sequence shown here is derived from an EMBL/GenBank/DDBJ whole genome shotgun (WGS) entry which is preliminary data.</text>
</comment>
<keyword evidence="3" id="KW-1185">Reference proteome</keyword>
<dbReference type="InterPro" id="IPR029061">
    <property type="entry name" value="THDP-binding"/>
</dbReference>
<sequence length="299" mass="32644">MSATLDQREYFYRLVPHLLAQDERTALVLAEIGVGYLEPHLTADIRSRVVNVGIREQAMIGVAGGLALAGLRPIVHTFPPFLIERPFEQVKLDLGHQGVGAILVSSGGSYGWPQGGETHFGQRDVALLDTLDGWTVHVPGHVDDIDWMLRSAVASEDRVYIRLDGINNHRPYGHSDGRFTILQQGNSGTVISVGPMTDRVLAAAEGRDVTVLHASTIRPFDSRTLRATLTAPDVMIVEPYLAGTSVLQVNRALADVRHRVSGVGVEPGERRKYGTVAQHDRVNGLDIEGLSRSMTEFFG</sequence>
<dbReference type="Proteomes" id="UP001456513">
    <property type="component" value="Unassembled WGS sequence"/>
</dbReference>
<proteinExistence type="predicted"/>
<dbReference type="Gene3D" id="3.40.50.920">
    <property type="match status" value="1"/>
</dbReference>
<dbReference type="SUPFAM" id="SSF52922">
    <property type="entry name" value="TK C-terminal domain-like"/>
    <property type="match status" value="1"/>
</dbReference>
<dbReference type="InterPro" id="IPR005475">
    <property type="entry name" value="Transketolase-like_Pyr-bd"/>
</dbReference>
<evidence type="ECO:0000259" key="1">
    <source>
        <dbReference type="SMART" id="SM00861"/>
    </source>
</evidence>
<dbReference type="SUPFAM" id="SSF52518">
    <property type="entry name" value="Thiamin diphosphate-binding fold (THDP-binding)"/>
    <property type="match status" value="1"/>
</dbReference>
<dbReference type="InterPro" id="IPR051157">
    <property type="entry name" value="PDH/Transketolase"/>
</dbReference>
<dbReference type="Gene3D" id="3.40.50.970">
    <property type="match status" value="1"/>
</dbReference>
<name>A0ABU9D357_9NOCA</name>